<feature type="domain" description="GGDEF" evidence="4">
    <location>
        <begin position="93"/>
        <end position="223"/>
    </location>
</feature>
<reference evidence="5 6" key="1">
    <citation type="submission" date="2016-04" db="EMBL/GenBank/DDBJ databases">
        <title>Draft genome sequence of freshwater magnetotactic bacteria Magnetospirillum marisnigri SP-1 and Magnetospirillum moscoviense BB-1.</title>
        <authorList>
            <person name="Koziaeva V."/>
            <person name="Dziuba M.V."/>
            <person name="Ivanov T.M."/>
            <person name="Kuznetsov B."/>
            <person name="Grouzdev D.S."/>
        </authorList>
    </citation>
    <scope>NUCLEOTIDE SEQUENCE [LARGE SCALE GENOMIC DNA]</scope>
    <source>
        <strain evidence="5 6">SP-1</strain>
    </source>
</reference>
<protein>
    <recommendedName>
        <fullName evidence="1">diguanylate cyclase</fullName>
        <ecNumber evidence="1">2.7.7.65</ecNumber>
    </recommendedName>
</protein>
<dbReference type="InterPro" id="IPR000160">
    <property type="entry name" value="GGDEF_dom"/>
</dbReference>
<sequence>MLGLGLTSLFDAFDNVVWHHNVPIIPSAWLSAIASAVIALWFEVFGRYAVERAEFERQLEVLATTDPLTGILNRRAFLERGRALTESAKRYGHPMTVMMLDIDHFKQVNDRHGHDTGDEVIRLFVTVVGRCLRQVDVFGRMGGEEFAVLMPETAQKGALIAAERIRAAVELSRLDWEEQSLSVTVSIGAVVGTHTVDEALKLADEALYQAKRDGRNRVVLTATEGDSI</sequence>
<dbReference type="GO" id="GO:0043709">
    <property type="term" value="P:cell adhesion involved in single-species biofilm formation"/>
    <property type="evidence" value="ECO:0007669"/>
    <property type="project" value="TreeGrafter"/>
</dbReference>
<organism evidence="5 6">
    <name type="scientific">Paramagnetospirillum marisnigri</name>
    <dbReference type="NCBI Taxonomy" id="1285242"/>
    <lineage>
        <taxon>Bacteria</taxon>
        <taxon>Pseudomonadati</taxon>
        <taxon>Pseudomonadota</taxon>
        <taxon>Alphaproteobacteria</taxon>
        <taxon>Rhodospirillales</taxon>
        <taxon>Magnetospirillaceae</taxon>
        <taxon>Paramagnetospirillum</taxon>
    </lineage>
</organism>
<dbReference type="GO" id="GO:1902201">
    <property type="term" value="P:negative regulation of bacterial-type flagellum-dependent cell motility"/>
    <property type="evidence" value="ECO:0007669"/>
    <property type="project" value="TreeGrafter"/>
</dbReference>
<proteinExistence type="predicted"/>
<dbReference type="InterPro" id="IPR050469">
    <property type="entry name" value="Diguanylate_Cyclase"/>
</dbReference>
<feature type="transmembrane region" description="Helical" evidence="3">
    <location>
        <begin position="28"/>
        <end position="50"/>
    </location>
</feature>
<evidence type="ECO:0000259" key="4">
    <source>
        <dbReference type="PROSITE" id="PS50887"/>
    </source>
</evidence>
<dbReference type="PANTHER" id="PTHR45138">
    <property type="entry name" value="REGULATORY COMPONENTS OF SENSORY TRANSDUCTION SYSTEM"/>
    <property type="match status" value="1"/>
</dbReference>
<dbReference type="PANTHER" id="PTHR45138:SF9">
    <property type="entry name" value="DIGUANYLATE CYCLASE DGCM-RELATED"/>
    <property type="match status" value="1"/>
</dbReference>
<dbReference type="NCBIfam" id="TIGR00254">
    <property type="entry name" value="GGDEF"/>
    <property type="match status" value="1"/>
</dbReference>
<dbReference type="EMBL" id="LWQT01000045">
    <property type="protein sequence ID" value="OAN51414.1"/>
    <property type="molecule type" value="Genomic_DNA"/>
</dbReference>
<dbReference type="EC" id="2.7.7.65" evidence="1"/>
<keyword evidence="3" id="KW-1133">Transmembrane helix</keyword>
<dbReference type="PROSITE" id="PS50887">
    <property type="entry name" value="GGDEF"/>
    <property type="match status" value="1"/>
</dbReference>
<comment type="caution">
    <text evidence="5">The sequence shown here is derived from an EMBL/GenBank/DDBJ whole genome shotgun (WGS) entry which is preliminary data.</text>
</comment>
<name>A0A178MT18_9PROT</name>
<dbReference type="SMART" id="SM00267">
    <property type="entry name" value="GGDEF"/>
    <property type="match status" value="1"/>
</dbReference>
<dbReference type="AlphaFoldDB" id="A0A178MT18"/>
<dbReference type="GO" id="GO:0005886">
    <property type="term" value="C:plasma membrane"/>
    <property type="evidence" value="ECO:0007669"/>
    <property type="project" value="TreeGrafter"/>
</dbReference>
<dbReference type="STRING" id="1285242.A6A04_15955"/>
<dbReference type="Pfam" id="PF00990">
    <property type="entry name" value="GGDEF"/>
    <property type="match status" value="1"/>
</dbReference>
<evidence type="ECO:0000256" key="1">
    <source>
        <dbReference type="ARBA" id="ARBA00012528"/>
    </source>
</evidence>
<dbReference type="FunFam" id="3.30.70.270:FF:000001">
    <property type="entry name" value="Diguanylate cyclase domain protein"/>
    <property type="match status" value="1"/>
</dbReference>
<gene>
    <name evidence="5" type="ORF">A6A04_15955</name>
</gene>
<dbReference type="Gene3D" id="3.30.70.270">
    <property type="match status" value="1"/>
</dbReference>
<accession>A0A178MT18</accession>
<evidence type="ECO:0000313" key="6">
    <source>
        <dbReference type="Proteomes" id="UP000078428"/>
    </source>
</evidence>
<dbReference type="SUPFAM" id="SSF55073">
    <property type="entry name" value="Nucleotide cyclase"/>
    <property type="match status" value="1"/>
</dbReference>
<evidence type="ECO:0000313" key="5">
    <source>
        <dbReference type="EMBL" id="OAN51414.1"/>
    </source>
</evidence>
<evidence type="ECO:0000256" key="2">
    <source>
        <dbReference type="ARBA" id="ARBA00034247"/>
    </source>
</evidence>
<dbReference type="CDD" id="cd01949">
    <property type="entry name" value="GGDEF"/>
    <property type="match status" value="1"/>
</dbReference>
<keyword evidence="6" id="KW-1185">Reference proteome</keyword>
<dbReference type="GO" id="GO:0052621">
    <property type="term" value="F:diguanylate cyclase activity"/>
    <property type="evidence" value="ECO:0007669"/>
    <property type="project" value="UniProtKB-EC"/>
</dbReference>
<dbReference type="Proteomes" id="UP000078428">
    <property type="component" value="Unassembled WGS sequence"/>
</dbReference>
<keyword evidence="3" id="KW-0472">Membrane</keyword>
<dbReference type="InterPro" id="IPR029787">
    <property type="entry name" value="Nucleotide_cyclase"/>
</dbReference>
<comment type="catalytic activity">
    <reaction evidence="2">
        <text>2 GTP = 3',3'-c-di-GMP + 2 diphosphate</text>
        <dbReference type="Rhea" id="RHEA:24898"/>
        <dbReference type="ChEBI" id="CHEBI:33019"/>
        <dbReference type="ChEBI" id="CHEBI:37565"/>
        <dbReference type="ChEBI" id="CHEBI:58805"/>
        <dbReference type="EC" id="2.7.7.65"/>
    </reaction>
</comment>
<evidence type="ECO:0000256" key="3">
    <source>
        <dbReference type="SAM" id="Phobius"/>
    </source>
</evidence>
<keyword evidence="3" id="KW-0812">Transmembrane</keyword>
<dbReference type="InterPro" id="IPR043128">
    <property type="entry name" value="Rev_trsase/Diguanyl_cyclase"/>
</dbReference>